<dbReference type="AlphaFoldDB" id="A0A1C4D127"/>
<dbReference type="Proteomes" id="UP000199698">
    <property type="component" value="Unassembled WGS sequence"/>
</dbReference>
<dbReference type="EMBL" id="FMBA01000056">
    <property type="protein sequence ID" value="SCC25019.1"/>
    <property type="molecule type" value="Genomic_DNA"/>
</dbReference>
<gene>
    <name evidence="1" type="ORF">GA0061080_10564</name>
</gene>
<dbReference type="RefSeq" id="WP_091125318.1">
    <property type="nucleotide sequence ID" value="NZ_FMBA01000056.1"/>
</dbReference>
<dbReference type="STRING" id="1798183.GA0061080_10564"/>
<reference evidence="2" key="1">
    <citation type="submission" date="2016-08" db="EMBL/GenBank/DDBJ databases">
        <authorList>
            <person name="Varghese N."/>
            <person name="Submissions Spin"/>
        </authorList>
    </citation>
    <scope>NUCLEOTIDE SEQUENCE [LARGE SCALE GENOMIC DNA]</scope>
    <source>
        <strain evidence="2">R-53144</strain>
    </source>
</reference>
<accession>A0A1C4D127</accession>
<protein>
    <submittedName>
        <fullName evidence="1">Uncharacterized protein</fullName>
    </submittedName>
</protein>
<proteinExistence type="predicted"/>
<name>A0A1C4D127_9GAMM</name>
<sequence length="221" mass="25871">MKYKIDITDSYQYCIDFDGLSGINSYSSLPEIEKRTSTCQMYLENVSVNMYDKIWRAQILSINPESIINIDDDLIILAQKALLTIENICCYDLRIIHKKQDHYHSSGLKFNVKDRYIDFGGYDTEHLDSNIYGSAIFRGKVFLELEEDKILPLMIGCDDQVGGYDGIKKINYNKELEVKMKNKPLDISIFNNIESPIWDFDFYMKYFSTQDGYREAIKNYK</sequence>
<evidence type="ECO:0000313" key="1">
    <source>
        <dbReference type="EMBL" id="SCC25019.1"/>
    </source>
</evidence>
<keyword evidence="2" id="KW-1185">Reference proteome</keyword>
<dbReference type="OrthoDB" id="7067585at2"/>
<organism evidence="1 2">
    <name type="scientific">Gilliamella intestini</name>
    <dbReference type="NCBI Taxonomy" id="1798183"/>
    <lineage>
        <taxon>Bacteria</taxon>
        <taxon>Pseudomonadati</taxon>
        <taxon>Pseudomonadota</taxon>
        <taxon>Gammaproteobacteria</taxon>
        <taxon>Orbales</taxon>
        <taxon>Orbaceae</taxon>
        <taxon>Gilliamella</taxon>
    </lineage>
</organism>
<evidence type="ECO:0000313" key="2">
    <source>
        <dbReference type="Proteomes" id="UP000199698"/>
    </source>
</evidence>